<evidence type="ECO:0000313" key="2">
    <source>
        <dbReference type="EMBL" id="GIN20735.1"/>
    </source>
</evidence>
<evidence type="ECO:0000256" key="1">
    <source>
        <dbReference type="SAM" id="Phobius"/>
    </source>
</evidence>
<keyword evidence="1" id="KW-0472">Membrane</keyword>
<organism evidence="2 3">
    <name type="scientific">Siminovitchia fordii</name>
    <dbReference type="NCBI Taxonomy" id="254759"/>
    <lineage>
        <taxon>Bacteria</taxon>
        <taxon>Bacillati</taxon>
        <taxon>Bacillota</taxon>
        <taxon>Bacilli</taxon>
        <taxon>Bacillales</taxon>
        <taxon>Bacillaceae</taxon>
        <taxon>Siminovitchia</taxon>
    </lineage>
</organism>
<dbReference type="RefSeq" id="WP_212962835.1">
    <property type="nucleotide sequence ID" value="NZ_BOQT01000005.1"/>
</dbReference>
<keyword evidence="1" id="KW-0812">Transmembrane</keyword>
<dbReference type="EMBL" id="BOQT01000005">
    <property type="protein sequence ID" value="GIN20735.1"/>
    <property type="molecule type" value="Genomic_DNA"/>
</dbReference>
<proteinExistence type="predicted"/>
<name>A0ABQ4K6U3_9BACI</name>
<protein>
    <submittedName>
        <fullName evidence="2">Uncharacterized protein</fullName>
    </submittedName>
</protein>
<comment type="caution">
    <text evidence="2">The sequence shown here is derived from an EMBL/GenBank/DDBJ whole genome shotgun (WGS) entry which is preliminary data.</text>
</comment>
<accession>A0ABQ4K6U3</accession>
<keyword evidence="1" id="KW-1133">Transmembrane helix</keyword>
<sequence length="137" mass="15238">MAKFFMHVCRLFLSVVFLIAGINGYFVIFGLEPFIATSSKAMALFQLDNLLIFEKSLEILCGVLLLSNQFIPLAIAILSPIVANILLLHLFLDPSLLLLAILLVLAYGCLLFFYRKNFISLIERKPSPGSDPTAGMR</sequence>
<keyword evidence="3" id="KW-1185">Reference proteome</keyword>
<feature type="transmembrane region" description="Helical" evidence="1">
    <location>
        <begin position="12"/>
        <end position="31"/>
    </location>
</feature>
<evidence type="ECO:0000313" key="3">
    <source>
        <dbReference type="Proteomes" id="UP000680279"/>
    </source>
</evidence>
<reference evidence="2 3" key="1">
    <citation type="submission" date="2021-03" db="EMBL/GenBank/DDBJ databases">
        <title>Antimicrobial resistance genes in bacteria isolated from Japanese honey, and their potential for conferring macrolide and lincosamide resistance in the American foulbrood pathogen Paenibacillus larvae.</title>
        <authorList>
            <person name="Okamoto M."/>
            <person name="Kumagai M."/>
            <person name="Kanamori H."/>
            <person name="Takamatsu D."/>
        </authorList>
    </citation>
    <scope>NUCLEOTIDE SEQUENCE [LARGE SCALE GENOMIC DNA]</scope>
    <source>
        <strain evidence="2 3">J1TS3</strain>
    </source>
</reference>
<feature type="transmembrane region" description="Helical" evidence="1">
    <location>
        <begin position="73"/>
        <end position="91"/>
    </location>
</feature>
<feature type="transmembrane region" description="Helical" evidence="1">
    <location>
        <begin position="97"/>
        <end position="114"/>
    </location>
</feature>
<gene>
    <name evidence="2" type="ORF">J1TS3_18690</name>
</gene>
<dbReference type="Proteomes" id="UP000680279">
    <property type="component" value="Unassembled WGS sequence"/>
</dbReference>